<evidence type="ECO:0000313" key="5">
    <source>
        <dbReference type="EMBL" id="CAI3984669.1"/>
    </source>
</evidence>
<name>A0A9P1C401_9DINO</name>
<dbReference type="OrthoDB" id="414075at2759"/>
<evidence type="ECO:0000313" key="6">
    <source>
        <dbReference type="EMBL" id="CAL1138044.1"/>
    </source>
</evidence>
<comment type="similarity">
    <text evidence="1">Belongs to the CAF1 family.</text>
</comment>
<dbReference type="Pfam" id="PF05193">
    <property type="entry name" value="Peptidase_M16_C"/>
    <property type="match status" value="1"/>
</dbReference>
<dbReference type="Proteomes" id="UP001152797">
    <property type="component" value="Unassembled WGS sequence"/>
</dbReference>
<dbReference type="EMBL" id="CAMXCT020000907">
    <property type="protein sequence ID" value="CAL1138044.1"/>
    <property type="molecule type" value="Genomic_DNA"/>
</dbReference>
<dbReference type="InterPro" id="IPR006941">
    <property type="entry name" value="RNase_CAF1"/>
</dbReference>
<comment type="caution">
    <text evidence="5">The sequence shown here is derived from an EMBL/GenBank/DDBJ whole genome shotgun (WGS) entry which is preliminary data.</text>
</comment>
<feature type="region of interest" description="Disordered" evidence="3">
    <location>
        <begin position="270"/>
        <end position="368"/>
    </location>
</feature>
<feature type="compositionally biased region" description="Low complexity" evidence="3">
    <location>
        <begin position="276"/>
        <end position="286"/>
    </location>
</feature>
<proteinExistence type="inferred from homology"/>
<dbReference type="InterPro" id="IPR011249">
    <property type="entry name" value="Metalloenz_LuxS/M16"/>
</dbReference>
<protein>
    <submittedName>
        <fullName evidence="7">Sporozoite developmental protein</fullName>
    </submittedName>
</protein>
<gene>
    <name evidence="5" type="ORF">C1SCF055_LOCUS12190</name>
</gene>
<dbReference type="SUPFAM" id="SSF63411">
    <property type="entry name" value="LuxS/MPP-like metallohydrolase"/>
    <property type="match status" value="2"/>
</dbReference>
<dbReference type="InterPro" id="IPR036397">
    <property type="entry name" value="RNaseH_sf"/>
</dbReference>
<feature type="compositionally biased region" description="Basic and acidic residues" evidence="3">
    <location>
        <begin position="358"/>
        <end position="367"/>
    </location>
</feature>
<dbReference type="AlphaFoldDB" id="A0A9P1C401"/>
<dbReference type="InterPro" id="IPR012337">
    <property type="entry name" value="RNaseH-like_sf"/>
</dbReference>
<evidence type="ECO:0000256" key="1">
    <source>
        <dbReference type="ARBA" id="ARBA00008372"/>
    </source>
</evidence>
<sequence>MADQRAAVSRCISDIEVADLVALDLEFSGLFLDTKLQRSALTFEDYFAKCAESVPKFLALQLGLCCVQFRRDTATWELRTHQFDLWPQEQRIFTVDLQSLRFLRAHGFDFNVFLEKACPYKRMKLDAKSSTGSPTATHILAALRKAQVPLVVHNGLFDLLHLYDKFIADVPQDIQDFGKAWLEQFPLTFDTRFVAQEGRLQVFKHLGGLTLDALRSQLRGQSNLKVQRCDESTAPGSTHSGGYDATVTAEVFLLELDIWIRFQQRKKQERQEKQAAAENPQNAENAKTLEDGENATQKAKNVEKAENEGNEVVSQESGGENGQKEAKQNSGETQENHSIEEEEGWSVVGQRGRKRKRGAEETPEEKGLTCPSLLESHKICRRFHNKIALEFVKKEVQAINSEHQKNVQSNLRRIFELLEEQANPESVAGRFATGNMETLYDIPSRNGTSPVDALKVYFKNRYCPEQMRLVTFGPQKLAEQLELVSKAGFQNLPKGVKACAESKRSFEEPNPFPASRMGKSLLVKGTEAIGSLWLHFQMPPLNREYKAQPLSYLNYVVNYGGVNSLKQVLSDKLGLIADVGMEEQTDSTGTMCMVVFETTKLGFKHPQVILDVFFAYLAAMRAAGVDMELYKSIQDMVKLKWDWKQQDDAFETVSNLAEACGAERT</sequence>
<reference evidence="6" key="2">
    <citation type="submission" date="2024-04" db="EMBL/GenBank/DDBJ databases">
        <authorList>
            <person name="Chen Y."/>
            <person name="Shah S."/>
            <person name="Dougan E. K."/>
            <person name="Thang M."/>
            <person name="Chan C."/>
        </authorList>
    </citation>
    <scope>NUCLEOTIDE SEQUENCE [LARGE SCALE GENOMIC DNA]</scope>
</reference>
<reference evidence="5" key="1">
    <citation type="submission" date="2022-10" db="EMBL/GenBank/DDBJ databases">
        <authorList>
            <person name="Chen Y."/>
            <person name="Dougan E. K."/>
            <person name="Chan C."/>
            <person name="Rhodes N."/>
            <person name="Thang M."/>
        </authorList>
    </citation>
    <scope>NUCLEOTIDE SEQUENCE</scope>
</reference>
<accession>A0A9P1C401</accession>
<dbReference type="EMBL" id="CAMXCT010000907">
    <property type="protein sequence ID" value="CAI3984669.1"/>
    <property type="molecule type" value="Genomic_DNA"/>
</dbReference>
<evidence type="ECO:0000313" key="7">
    <source>
        <dbReference type="EMBL" id="CAL4771981.1"/>
    </source>
</evidence>
<dbReference type="Gene3D" id="3.30.830.10">
    <property type="entry name" value="Metalloenzyme, LuxS/M16 peptidase-like"/>
    <property type="match status" value="2"/>
</dbReference>
<organism evidence="5">
    <name type="scientific">Cladocopium goreaui</name>
    <dbReference type="NCBI Taxonomy" id="2562237"/>
    <lineage>
        <taxon>Eukaryota</taxon>
        <taxon>Sar</taxon>
        <taxon>Alveolata</taxon>
        <taxon>Dinophyceae</taxon>
        <taxon>Suessiales</taxon>
        <taxon>Symbiodiniaceae</taxon>
        <taxon>Cladocopium</taxon>
    </lineage>
</organism>
<dbReference type="Pfam" id="PF04857">
    <property type="entry name" value="CAF1"/>
    <property type="match status" value="2"/>
</dbReference>
<evidence type="ECO:0000259" key="4">
    <source>
        <dbReference type="Pfam" id="PF05193"/>
    </source>
</evidence>
<dbReference type="Gene3D" id="3.30.420.10">
    <property type="entry name" value="Ribonuclease H-like superfamily/Ribonuclease H"/>
    <property type="match status" value="1"/>
</dbReference>
<dbReference type="EMBL" id="CAMXCT030000907">
    <property type="protein sequence ID" value="CAL4771981.1"/>
    <property type="molecule type" value="Genomic_DNA"/>
</dbReference>
<dbReference type="PANTHER" id="PTHR43690">
    <property type="entry name" value="NARDILYSIN"/>
    <property type="match status" value="1"/>
</dbReference>
<dbReference type="GO" id="GO:0046872">
    <property type="term" value="F:metal ion binding"/>
    <property type="evidence" value="ECO:0007669"/>
    <property type="project" value="UniProtKB-KW"/>
</dbReference>
<feature type="domain" description="Peptidase M16 C-terminal" evidence="4">
    <location>
        <begin position="452"/>
        <end position="634"/>
    </location>
</feature>
<dbReference type="SUPFAM" id="SSF53098">
    <property type="entry name" value="Ribonuclease H-like"/>
    <property type="match status" value="1"/>
</dbReference>
<dbReference type="GO" id="GO:0003676">
    <property type="term" value="F:nucleic acid binding"/>
    <property type="evidence" value="ECO:0007669"/>
    <property type="project" value="InterPro"/>
</dbReference>
<evidence type="ECO:0000256" key="2">
    <source>
        <dbReference type="ARBA" id="ARBA00022723"/>
    </source>
</evidence>
<dbReference type="PANTHER" id="PTHR43690:SF18">
    <property type="entry name" value="INSULIN-DEGRADING ENZYME-RELATED"/>
    <property type="match status" value="1"/>
</dbReference>
<keyword evidence="2" id="KW-0479">Metal-binding</keyword>
<evidence type="ECO:0000256" key="3">
    <source>
        <dbReference type="SAM" id="MobiDB-lite"/>
    </source>
</evidence>
<keyword evidence="8" id="KW-1185">Reference proteome</keyword>
<dbReference type="InterPro" id="IPR050626">
    <property type="entry name" value="Peptidase_M16"/>
</dbReference>
<evidence type="ECO:0000313" key="8">
    <source>
        <dbReference type="Proteomes" id="UP001152797"/>
    </source>
</evidence>
<dbReference type="InterPro" id="IPR007863">
    <property type="entry name" value="Peptidase_M16_C"/>
</dbReference>